<sequence length="35" mass="4294">MKYFMTPTIMYNVEEFVYQKPRYIKKKQVIGHKPG</sequence>
<name>A0A2P2P0T1_RHIMU</name>
<reference evidence="1" key="1">
    <citation type="submission" date="2018-02" db="EMBL/GenBank/DDBJ databases">
        <title>Rhizophora mucronata_Transcriptome.</title>
        <authorList>
            <person name="Meera S.P."/>
            <person name="Sreeshan A."/>
            <person name="Augustine A."/>
        </authorList>
    </citation>
    <scope>NUCLEOTIDE SEQUENCE</scope>
    <source>
        <tissue evidence="1">Leaf</tissue>
    </source>
</reference>
<dbReference type="AlphaFoldDB" id="A0A2P2P0T1"/>
<organism evidence="1">
    <name type="scientific">Rhizophora mucronata</name>
    <name type="common">Asiatic mangrove</name>
    <dbReference type="NCBI Taxonomy" id="61149"/>
    <lineage>
        <taxon>Eukaryota</taxon>
        <taxon>Viridiplantae</taxon>
        <taxon>Streptophyta</taxon>
        <taxon>Embryophyta</taxon>
        <taxon>Tracheophyta</taxon>
        <taxon>Spermatophyta</taxon>
        <taxon>Magnoliopsida</taxon>
        <taxon>eudicotyledons</taxon>
        <taxon>Gunneridae</taxon>
        <taxon>Pentapetalae</taxon>
        <taxon>rosids</taxon>
        <taxon>fabids</taxon>
        <taxon>Malpighiales</taxon>
        <taxon>Rhizophoraceae</taxon>
        <taxon>Rhizophora</taxon>
    </lineage>
</organism>
<evidence type="ECO:0000313" key="1">
    <source>
        <dbReference type="EMBL" id="MBX48324.1"/>
    </source>
</evidence>
<proteinExistence type="predicted"/>
<protein>
    <submittedName>
        <fullName evidence="1">Uncharacterized protein</fullName>
    </submittedName>
</protein>
<dbReference type="EMBL" id="GGEC01067840">
    <property type="protein sequence ID" value="MBX48324.1"/>
    <property type="molecule type" value="Transcribed_RNA"/>
</dbReference>
<accession>A0A2P2P0T1</accession>